<accession>A0A816TP74</accession>
<dbReference type="GO" id="GO:0051082">
    <property type="term" value="F:unfolded protein binding"/>
    <property type="evidence" value="ECO:0007669"/>
    <property type="project" value="TreeGrafter"/>
</dbReference>
<proteinExistence type="predicted"/>
<name>A0A816TP74_9BILA</name>
<gene>
    <name evidence="1" type="ORF">WKI299_LOCUS20689</name>
</gene>
<organism evidence="1 2">
    <name type="scientific">Rotaria magnacalcarata</name>
    <dbReference type="NCBI Taxonomy" id="392030"/>
    <lineage>
        <taxon>Eukaryota</taxon>
        <taxon>Metazoa</taxon>
        <taxon>Spiralia</taxon>
        <taxon>Gnathifera</taxon>
        <taxon>Rotifera</taxon>
        <taxon>Eurotatoria</taxon>
        <taxon>Bdelloidea</taxon>
        <taxon>Philodinida</taxon>
        <taxon>Philodinidae</taxon>
        <taxon>Rotaria</taxon>
    </lineage>
</organism>
<dbReference type="PANTHER" id="PTHR45640">
    <property type="entry name" value="HEAT SHOCK PROTEIN HSP-12.2-RELATED"/>
    <property type="match status" value="1"/>
</dbReference>
<dbReference type="GO" id="GO:0005634">
    <property type="term" value="C:nucleus"/>
    <property type="evidence" value="ECO:0007669"/>
    <property type="project" value="TreeGrafter"/>
</dbReference>
<dbReference type="Proteomes" id="UP000663856">
    <property type="component" value="Unassembled WGS sequence"/>
</dbReference>
<evidence type="ECO:0000313" key="1">
    <source>
        <dbReference type="EMBL" id="CAF2103621.1"/>
    </source>
</evidence>
<evidence type="ECO:0008006" key="3">
    <source>
        <dbReference type="Google" id="ProtNLM"/>
    </source>
</evidence>
<dbReference type="GO" id="GO:0005737">
    <property type="term" value="C:cytoplasm"/>
    <property type="evidence" value="ECO:0007669"/>
    <property type="project" value="TreeGrafter"/>
</dbReference>
<dbReference type="InterPro" id="IPR001436">
    <property type="entry name" value="Alpha-crystallin/sHSP_animal"/>
</dbReference>
<dbReference type="CDD" id="cd00298">
    <property type="entry name" value="ACD_sHsps_p23-like"/>
    <property type="match status" value="1"/>
</dbReference>
<dbReference type="GO" id="GO:0009408">
    <property type="term" value="P:response to heat"/>
    <property type="evidence" value="ECO:0007669"/>
    <property type="project" value="TreeGrafter"/>
</dbReference>
<dbReference type="InterPro" id="IPR008978">
    <property type="entry name" value="HSP20-like_chaperone"/>
</dbReference>
<dbReference type="AlphaFoldDB" id="A0A816TP74"/>
<evidence type="ECO:0000313" key="2">
    <source>
        <dbReference type="Proteomes" id="UP000663856"/>
    </source>
</evidence>
<sequence>MGVFDIKDTPIESLENAVNPLVSLLPDIRKHVASAKKECKNPPPDGLTLDESASIMLYSMEWKPRDKCLYVVLNDALRSEDGGKIKPWINEPLCLTRRRVKSRLDENFRVQINVDGFNPEIIQTKIEGKKLIVQVKYEDRRVDGDFNYREMRKGYDLPEHPGMLSSNGPDIVEVSVKDNQLTVQCESSYKDETCKERPFFRKSITLPPGTQVDQLQPQITDSDELKIEAPYVETTQQ</sequence>
<dbReference type="PANTHER" id="PTHR45640:SF26">
    <property type="entry name" value="RE23625P"/>
    <property type="match status" value="1"/>
</dbReference>
<protein>
    <recommendedName>
        <fullName evidence="3">SHSP domain-containing protein</fullName>
    </recommendedName>
</protein>
<dbReference type="Gene3D" id="2.60.40.790">
    <property type="match status" value="2"/>
</dbReference>
<dbReference type="GO" id="GO:0042026">
    <property type="term" value="P:protein refolding"/>
    <property type="evidence" value="ECO:0007669"/>
    <property type="project" value="TreeGrafter"/>
</dbReference>
<comment type="caution">
    <text evidence="1">The sequence shown here is derived from an EMBL/GenBank/DDBJ whole genome shotgun (WGS) entry which is preliminary data.</text>
</comment>
<reference evidence="1" key="1">
    <citation type="submission" date="2021-02" db="EMBL/GenBank/DDBJ databases">
        <authorList>
            <person name="Nowell W R."/>
        </authorList>
    </citation>
    <scope>NUCLEOTIDE SEQUENCE</scope>
</reference>
<dbReference type="EMBL" id="CAJNRF010008711">
    <property type="protein sequence ID" value="CAF2103621.1"/>
    <property type="molecule type" value="Genomic_DNA"/>
</dbReference>